<dbReference type="InterPro" id="IPR003779">
    <property type="entry name" value="CMD-like"/>
</dbReference>
<dbReference type="InterPro" id="IPR004675">
    <property type="entry name" value="AhpD_core"/>
</dbReference>
<dbReference type="Gene3D" id="1.20.1290.10">
    <property type="entry name" value="AhpD-like"/>
    <property type="match status" value="1"/>
</dbReference>
<accession>A0A133U7C2</accession>
<evidence type="ECO:0000313" key="3">
    <source>
        <dbReference type="Proteomes" id="UP000070163"/>
    </source>
</evidence>
<feature type="domain" description="Carboxymuconolactone decarboxylase-like" evidence="1">
    <location>
        <begin position="22"/>
        <end position="98"/>
    </location>
</feature>
<proteinExistence type="predicted"/>
<gene>
    <name evidence="2" type="ORF">AKJ57_04455</name>
</gene>
<dbReference type="PANTHER" id="PTHR33930:SF2">
    <property type="entry name" value="BLR3452 PROTEIN"/>
    <property type="match status" value="1"/>
</dbReference>
<name>A0A133U7C2_9EURY</name>
<dbReference type="GO" id="GO:0051920">
    <property type="term" value="F:peroxiredoxin activity"/>
    <property type="evidence" value="ECO:0007669"/>
    <property type="project" value="InterPro"/>
</dbReference>
<dbReference type="NCBIfam" id="TIGR00778">
    <property type="entry name" value="ahpD_dom"/>
    <property type="match status" value="1"/>
</dbReference>
<reference evidence="2 3" key="1">
    <citation type="journal article" date="2016" name="Sci. Rep.">
        <title>Metabolic traits of an uncultured archaeal lineage -MSBL1- from brine pools of the Red Sea.</title>
        <authorList>
            <person name="Mwirichia R."/>
            <person name="Alam I."/>
            <person name="Rashid M."/>
            <person name="Vinu M."/>
            <person name="Ba-Alawi W."/>
            <person name="Anthony Kamau A."/>
            <person name="Kamanda Ngugi D."/>
            <person name="Goker M."/>
            <person name="Klenk H.P."/>
            <person name="Bajic V."/>
            <person name="Stingl U."/>
        </authorList>
    </citation>
    <scope>NUCLEOTIDE SEQUENCE [LARGE SCALE GENOMIC DNA]</scope>
    <source>
        <strain evidence="2">SCGC-AAA259A05</strain>
    </source>
</reference>
<keyword evidence="3" id="KW-1185">Reference proteome</keyword>
<evidence type="ECO:0000313" key="2">
    <source>
        <dbReference type="EMBL" id="KXA90089.1"/>
    </source>
</evidence>
<dbReference type="InterPro" id="IPR029032">
    <property type="entry name" value="AhpD-like"/>
</dbReference>
<organism evidence="2 3">
    <name type="scientific">candidate division MSBL1 archaeon SCGC-AAA259A05</name>
    <dbReference type="NCBI Taxonomy" id="1698259"/>
    <lineage>
        <taxon>Archaea</taxon>
        <taxon>Methanobacteriati</taxon>
        <taxon>Methanobacteriota</taxon>
        <taxon>candidate division MSBL1</taxon>
    </lineage>
</organism>
<dbReference type="PANTHER" id="PTHR33930">
    <property type="entry name" value="ALKYL HYDROPEROXIDE REDUCTASE AHPD"/>
    <property type="match status" value="1"/>
</dbReference>
<protein>
    <recommendedName>
        <fullName evidence="1">Carboxymuconolactone decarboxylase-like domain-containing protein</fullName>
    </recommendedName>
</protein>
<sequence>MNTKKKLSEANQWLRRFGEEGPEKMEAFHRILGAVAKEEALSKRYKELIAIALSITQECEWCIAFPVKNALEVGATEEEILEAMWMALLVGDSPALMHTGLVPDYLEDFSS</sequence>
<dbReference type="SUPFAM" id="SSF69118">
    <property type="entry name" value="AhpD-like"/>
    <property type="match status" value="1"/>
</dbReference>
<evidence type="ECO:0000259" key="1">
    <source>
        <dbReference type="Pfam" id="PF02627"/>
    </source>
</evidence>
<dbReference type="Proteomes" id="UP000070163">
    <property type="component" value="Unassembled WGS sequence"/>
</dbReference>
<dbReference type="Pfam" id="PF02627">
    <property type="entry name" value="CMD"/>
    <property type="match status" value="1"/>
</dbReference>
<dbReference type="EMBL" id="LHXJ01000055">
    <property type="protein sequence ID" value="KXA90089.1"/>
    <property type="molecule type" value="Genomic_DNA"/>
</dbReference>
<comment type="caution">
    <text evidence="2">The sequence shown here is derived from an EMBL/GenBank/DDBJ whole genome shotgun (WGS) entry which is preliminary data.</text>
</comment>
<dbReference type="AlphaFoldDB" id="A0A133U7C2"/>